<dbReference type="AlphaFoldDB" id="A0AAV2GEB7"/>
<sequence length="128" mass="13583">MPSSFRPTSNRRRRSMVLAILLLFQIWVFSSRAAAAARILPHDGAAARNVKALSHDSAGGHSSDRDSISSSGKGNYRVSNTEHFRRYFSGHPPPPPSSSGSAAAAAAGGAGFEESKRKVPSCPDPLHN</sequence>
<feature type="compositionally biased region" description="Low complexity" evidence="1">
    <location>
        <begin position="98"/>
        <end position="107"/>
    </location>
</feature>
<dbReference type="PANTHER" id="PTHR37184">
    <property type="entry name" value="CLAVATA3/ESR (CLE)-RELATED PROTEIN 27"/>
    <property type="match status" value="1"/>
</dbReference>
<accession>A0AAV2GEB7</accession>
<feature type="chain" id="PRO_5043976804" evidence="2">
    <location>
        <begin position="37"/>
        <end position="128"/>
    </location>
</feature>
<organism evidence="3 4">
    <name type="scientific">Linum trigynum</name>
    <dbReference type="NCBI Taxonomy" id="586398"/>
    <lineage>
        <taxon>Eukaryota</taxon>
        <taxon>Viridiplantae</taxon>
        <taxon>Streptophyta</taxon>
        <taxon>Embryophyta</taxon>
        <taxon>Tracheophyta</taxon>
        <taxon>Spermatophyta</taxon>
        <taxon>Magnoliopsida</taxon>
        <taxon>eudicotyledons</taxon>
        <taxon>Gunneridae</taxon>
        <taxon>Pentapetalae</taxon>
        <taxon>rosids</taxon>
        <taxon>fabids</taxon>
        <taxon>Malpighiales</taxon>
        <taxon>Linaceae</taxon>
        <taxon>Linum</taxon>
    </lineage>
</organism>
<evidence type="ECO:0000256" key="1">
    <source>
        <dbReference type="SAM" id="MobiDB-lite"/>
    </source>
</evidence>
<evidence type="ECO:0000313" key="4">
    <source>
        <dbReference type="Proteomes" id="UP001497516"/>
    </source>
</evidence>
<dbReference type="Proteomes" id="UP001497516">
    <property type="component" value="Chromosome 8"/>
</dbReference>
<reference evidence="3 4" key="1">
    <citation type="submission" date="2024-04" db="EMBL/GenBank/DDBJ databases">
        <authorList>
            <person name="Fracassetti M."/>
        </authorList>
    </citation>
    <scope>NUCLEOTIDE SEQUENCE [LARGE SCALE GENOMIC DNA]</scope>
</reference>
<dbReference type="InterPro" id="IPR040274">
    <property type="entry name" value="CLE27/CLE43"/>
</dbReference>
<feature type="region of interest" description="Disordered" evidence="1">
    <location>
        <begin position="51"/>
        <end position="128"/>
    </location>
</feature>
<name>A0AAV2GEB7_9ROSI</name>
<dbReference type="PANTHER" id="PTHR37184:SF2">
    <property type="entry name" value="CLAVATA3_ESR (CLE)-RELATED PROTEIN 43"/>
    <property type="match status" value="1"/>
</dbReference>
<keyword evidence="4" id="KW-1185">Reference proteome</keyword>
<proteinExistence type="predicted"/>
<keyword evidence="2" id="KW-0732">Signal</keyword>
<protein>
    <submittedName>
        <fullName evidence="3">Uncharacterized protein</fullName>
    </submittedName>
</protein>
<gene>
    <name evidence="3" type="ORF">LTRI10_LOCUS47808</name>
</gene>
<evidence type="ECO:0000313" key="3">
    <source>
        <dbReference type="EMBL" id="CAL1408193.1"/>
    </source>
</evidence>
<feature type="signal peptide" evidence="2">
    <location>
        <begin position="1"/>
        <end position="36"/>
    </location>
</feature>
<evidence type="ECO:0000256" key="2">
    <source>
        <dbReference type="SAM" id="SignalP"/>
    </source>
</evidence>
<dbReference type="EMBL" id="OZ034821">
    <property type="protein sequence ID" value="CAL1408193.1"/>
    <property type="molecule type" value="Genomic_DNA"/>
</dbReference>